<accession>R6IFL3</accession>
<dbReference type="Proteomes" id="UP000484547">
    <property type="component" value="Unassembled WGS sequence"/>
</dbReference>
<reference evidence="4 5" key="2">
    <citation type="journal article" date="2019" name="Nat. Med.">
        <title>A library of human gut bacterial isolates paired with longitudinal multiomics data enables mechanistic microbiome research.</title>
        <authorList>
            <person name="Poyet M."/>
            <person name="Groussin M."/>
            <person name="Gibbons S.M."/>
            <person name="Avila-Pacheco J."/>
            <person name="Jiang X."/>
            <person name="Kearney S.M."/>
            <person name="Perrotta A.R."/>
            <person name="Berdy B."/>
            <person name="Zhao S."/>
            <person name="Lieberman T.D."/>
            <person name="Swanson P.K."/>
            <person name="Smith M."/>
            <person name="Roesemann S."/>
            <person name="Alexander J.E."/>
            <person name="Rich S.A."/>
            <person name="Livny J."/>
            <person name="Vlamakis H."/>
            <person name="Clish C."/>
            <person name="Bullock K."/>
            <person name="Deik A."/>
            <person name="Scott J."/>
            <person name="Pierce K.A."/>
            <person name="Xavier R.J."/>
            <person name="Alm E.J."/>
        </authorList>
    </citation>
    <scope>NUCLEOTIDE SEQUENCE [LARGE SCALE GENOMIC DNA]</scope>
    <source>
        <strain evidence="2 5">BIOML-A13</strain>
        <strain evidence="3 4">BIOML-A3</strain>
    </source>
</reference>
<dbReference type="InterPro" id="IPR023378">
    <property type="entry name" value="YheA/YmcA-like_dom_sf"/>
</dbReference>
<dbReference type="EMBL" id="CBDS010000031">
    <property type="protein sequence ID" value="CDB45359.1"/>
    <property type="molecule type" value="Genomic_DNA"/>
</dbReference>
<organism evidence="1">
    <name type="scientific">Phascolarctobacterium faecium</name>
    <dbReference type="NCBI Taxonomy" id="33025"/>
    <lineage>
        <taxon>Bacteria</taxon>
        <taxon>Bacillati</taxon>
        <taxon>Bacillota</taxon>
        <taxon>Negativicutes</taxon>
        <taxon>Acidaminococcales</taxon>
        <taxon>Acidaminococcaceae</taxon>
        <taxon>Phascolarctobacterium</taxon>
    </lineage>
</organism>
<dbReference type="Pfam" id="PF06133">
    <property type="entry name" value="Com_YlbF"/>
    <property type="match status" value="1"/>
</dbReference>
<dbReference type="Gene3D" id="1.20.1500.10">
    <property type="entry name" value="YheA/YmcA-like"/>
    <property type="match status" value="1"/>
</dbReference>
<dbReference type="GeneID" id="49407668"/>
<evidence type="ECO:0000313" key="1">
    <source>
        <dbReference type="EMBL" id="CDB45359.1"/>
    </source>
</evidence>
<dbReference type="SUPFAM" id="SSF158622">
    <property type="entry name" value="YheA/YmcA-like"/>
    <property type="match status" value="1"/>
</dbReference>
<sequence length="112" mass="12736">MNVYDCANELAKAMRESQEYKKLKEAKAALEQDPKGKEMAEEFLKLSQEIELAKYQGQEVPEEKNEKLQKLTGILGLNTVAMEYLHAFMRFQMMMGDISKSIGDVVKEVAGE</sequence>
<dbReference type="Proteomes" id="UP000443070">
    <property type="component" value="Unassembled WGS sequence"/>
</dbReference>
<dbReference type="EMBL" id="WNBM01000009">
    <property type="protein sequence ID" value="MTT76545.1"/>
    <property type="molecule type" value="Genomic_DNA"/>
</dbReference>
<dbReference type="EMBL" id="WNBW01000009">
    <property type="protein sequence ID" value="MTU04662.1"/>
    <property type="molecule type" value="Genomic_DNA"/>
</dbReference>
<name>A0A3G9GZL6_9FIRM</name>
<evidence type="ECO:0000313" key="4">
    <source>
        <dbReference type="Proteomes" id="UP000443070"/>
    </source>
</evidence>
<accession>A0A3G9GZL6</accession>
<comment type="caution">
    <text evidence="1">The sequence shown here is derived from an EMBL/GenBank/DDBJ whole genome shotgun (WGS) entry which is preliminary data.</text>
</comment>
<dbReference type="OrthoDB" id="9811402at2"/>
<evidence type="ECO:0000313" key="2">
    <source>
        <dbReference type="EMBL" id="MTT76545.1"/>
    </source>
</evidence>
<dbReference type="InterPro" id="IPR010368">
    <property type="entry name" value="Com_YlbF"/>
</dbReference>
<protein>
    <submittedName>
        <fullName evidence="2">YlbF family regulator</fullName>
    </submittedName>
</protein>
<dbReference type="AlphaFoldDB" id="A0A3G9GZL6"/>
<reference evidence="1" key="1">
    <citation type="submission" date="2012-11" db="EMBL/GenBank/DDBJ databases">
        <title>Dependencies among metagenomic species, viruses, plasmids and units of genetic variation.</title>
        <authorList>
            <person name="Nielsen H.B."/>
            <person name="Almeida M."/>
            <person name="Juncker A.S."/>
            <person name="Rasmussen S."/>
            <person name="Li J."/>
            <person name="Sunagawa S."/>
            <person name="Plichta D."/>
            <person name="Gautier L."/>
            <person name="Le Chatelier E."/>
            <person name="Peletier E."/>
            <person name="Bonde I."/>
            <person name="Nielsen T."/>
            <person name="Manichanh C."/>
            <person name="Arumugam M."/>
            <person name="Batto J."/>
            <person name="Santos M.B.Q.D."/>
            <person name="Blom N."/>
            <person name="Borruel N."/>
            <person name="Burgdorf K.S."/>
            <person name="Boumezbeur F."/>
            <person name="Casellas F."/>
            <person name="Dore J."/>
            <person name="Guarner F."/>
            <person name="Hansen T."/>
            <person name="Hildebrand F."/>
            <person name="Kaas R.S."/>
            <person name="Kennedy S."/>
            <person name="Kristiansen K."/>
            <person name="Kultima J.R."/>
            <person name="Leonard P."/>
            <person name="Levenez F."/>
            <person name="Lund O."/>
            <person name="Moumen B."/>
            <person name="Le Paslier D."/>
            <person name="Pons N."/>
            <person name="Pedersen O."/>
            <person name="Prifti E."/>
            <person name="Qin J."/>
            <person name="Raes J."/>
            <person name="Tap J."/>
            <person name="Tims S."/>
            <person name="Ussery D.W."/>
            <person name="Yamada T."/>
            <person name="MetaHit consortium"/>
            <person name="Renault P."/>
            <person name="Sicheritz-Ponten T."/>
            <person name="Bork P."/>
            <person name="Wang J."/>
            <person name="Brunak S."/>
            <person name="Ehrlich S.D."/>
        </authorList>
    </citation>
    <scope>NUCLEOTIDE SEQUENCE [LARGE SCALE GENOMIC DNA]</scope>
</reference>
<evidence type="ECO:0000313" key="3">
    <source>
        <dbReference type="EMBL" id="MTU04662.1"/>
    </source>
</evidence>
<evidence type="ECO:0000313" key="5">
    <source>
        <dbReference type="Proteomes" id="UP000484547"/>
    </source>
</evidence>
<dbReference type="RefSeq" id="WP_021717390.1">
    <property type="nucleotide sequence ID" value="NZ_AP019004.1"/>
</dbReference>
<keyword evidence="4" id="KW-1185">Reference proteome</keyword>
<gene>
    <name evidence="1" type="ORF">BN533_00487</name>
    <name evidence="2" type="ORF">GMD11_09755</name>
    <name evidence="3" type="ORF">GMD18_09650</name>
</gene>
<proteinExistence type="predicted"/>